<feature type="compositionally biased region" description="Basic and acidic residues" evidence="1">
    <location>
        <begin position="930"/>
        <end position="944"/>
    </location>
</feature>
<feature type="domain" description="WW" evidence="2">
    <location>
        <begin position="113"/>
        <end position="147"/>
    </location>
</feature>
<feature type="region of interest" description="Disordered" evidence="1">
    <location>
        <begin position="1"/>
        <end position="69"/>
    </location>
</feature>
<dbReference type="RefSeq" id="XP_015519469.2">
    <property type="nucleotide sequence ID" value="XM_015663983.2"/>
</dbReference>
<reference evidence="4" key="1">
    <citation type="submission" date="2025-08" db="UniProtKB">
        <authorList>
            <consortium name="RefSeq"/>
        </authorList>
    </citation>
    <scope>IDENTIFICATION</scope>
    <source>
        <tissue evidence="4">Thorax and Abdomen</tissue>
    </source>
</reference>
<dbReference type="InterPro" id="IPR053076">
    <property type="entry name" value="WW_domain_protein"/>
</dbReference>
<evidence type="ECO:0000256" key="1">
    <source>
        <dbReference type="SAM" id="MobiDB-lite"/>
    </source>
</evidence>
<dbReference type="Pfam" id="PF00397">
    <property type="entry name" value="WW"/>
    <property type="match status" value="2"/>
</dbReference>
<gene>
    <name evidence="4" type="primary">LOC107224069</name>
</gene>
<feature type="region of interest" description="Disordered" evidence="1">
    <location>
        <begin position="87"/>
        <end position="121"/>
    </location>
</feature>
<evidence type="ECO:0000259" key="2">
    <source>
        <dbReference type="PROSITE" id="PS50020"/>
    </source>
</evidence>
<evidence type="ECO:0000313" key="3">
    <source>
        <dbReference type="Proteomes" id="UP000829291"/>
    </source>
</evidence>
<dbReference type="SMART" id="SM00456">
    <property type="entry name" value="WW"/>
    <property type="match status" value="2"/>
</dbReference>
<feature type="compositionally biased region" description="Basic and acidic residues" evidence="1">
    <location>
        <begin position="653"/>
        <end position="669"/>
    </location>
</feature>
<feature type="compositionally biased region" description="Polar residues" evidence="1">
    <location>
        <begin position="623"/>
        <end position="639"/>
    </location>
</feature>
<dbReference type="PROSITE" id="PS50020">
    <property type="entry name" value="WW_DOMAIN_2"/>
    <property type="match status" value="2"/>
</dbReference>
<evidence type="ECO:0000313" key="4">
    <source>
        <dbReference type="RefSeq" id="XP_015519469.2"/>
    </source>
</evidence>
<dbReference type="KEGG" id="nlo:107224069"/>
<feature type="compositionally biased region" description="Pro residues" evidence="1">
    <location>
        <begin position="958"/>
        <end position="1003"/>
    </location>
</feature>
<name>A0A6J0BZ10_NEOLC</name>
<dbReference type="PANTHER" id="PTHR46697:SF1">
    <property type="entry name" value="FORMIN-BINDING PROTEIN 4"/>
    <property type="match status" value="1"/>
</dbReference>
<feature type="compositionally biased region" description="Polar residues" evidence="1">
    <location>
        <begin position="559"/>
        <end position="578"/>
    </location>
</feature>
<dbReference type="Proteomes" id="UP000829291">
    <property type="component" value="Chromosome 5"/>
</dbReference>
<dbReference type="InParanoid" id="A0A6J0BZ10"/>
<feature type="compositionally biased region" description="Low complexity" evidence="1">
    <location>
        <begin position="640"/>
        <end position="651"/>
    </location>
</feature>
<dbReference type="SUPFAM" id="SSF51045">
    <property type="entry name" value="WW domain"/>
    <property type="match status" value="2"/>
</dbReference>
<feature type="compositionally biased region" description="Polar residues" evidence="1">
    <location>
        <begin position="38"/>
        <end position="56"/>
    </location>
</feature>
<feature type="compositionally biased region" description="Pro residues" evidence="1">
    <location>
        <begin position="899"/>
        <end position="915"/>
    </location>
</feature>
<feature type="region of interest" description="Disordered" evidence="1">
    <location>
        <begin position="896"/>
        <end position="1003"/>
    </location>
</feature>
<proteinExistence type="predicted"/>
<dbReference type="PANTHER" id="PTHR46697">
    <property type="entry name" value="FORMIN-BINDING PROTEIN 4"/>
    <property type="match status" value="1"/>
</dbReference>
<feature type="compositionally biased region" description="Basic and acidic residues" evidence="1">
    <location>
        <begin position="680"/>
        <end position="696"/>
    </location>
</feature>
<dbReference type="InterPro" id="IPR001202">
    <property type="entry name" value="WW_dom"/>
</dbReference>
<dbReference type="OrthoDB" id="2444812at2759"/>
<protein>
    <submittedName>
        <fullName evidence="4">Formin-binding protein 4</fullName>
    </submittedName>
</protein>
<organism evidence="4">
    <name type="scientific">Neodiprion lecontei</name>
    <name type="common">Redheaded pine sawfly</name>
    <dbReference type="NCBI Taxonomy" id="441921"/>
    <lineage>
        <taxon>Eukaryota</taxon>
        <taxon>Metazoa</taxon>
        <taxon>Ecdysozoa</taxon>
        <taxon>Arthropoda</taxon>
        <taxon>Hexapoda</taxon>
        <taxon>Insecta</taxon>
        <taxon>Pterygota</taxon>
        <taxon>Neoptera</taxon>
        <taxon>Endopterygota</taxon>
        <taxon>Hymenoptera</taxon>
        <taxon>Tenthredinoidea</taxon>
        <taxon>Diprionidae</taxon>
        <taxon>Diprioninae</taxon>
        <taxon>Neodiprion</taxon>
    </lineage>
</organism>
<feature type="region of interest" description="Disordered" evidence="1">
    <location>
        <begin position="468"/>
        <end position="494"/>
    </location>
</feature>
<sequence length="1214" mass="134448">MKRRQRRPVLDINSEQSESPRGRWQNKYQQIAVDHPEQNGNPNNPLASLLGQYNSDSETEDVKQESNQLNDKVNDFLKEIQMIIPDTVNSNNTKKTTDPTIPSQRSSQPGQNETSNSPWQECFDETTGYPYYWHIETNEVTWEMPSEMRLHREKSSQVNQNQNQVAIQHQTHPAHTQVQWPNFLPNTYPELQTNIPEGMIPKEVVARNRNRQVGISRGNQPSTELTTEAPKKTGPKDDESDDEKIEMITSFGDEESESDGSDSDSALKKSTCDKVSAQKIHKLKEVCKNSLSEVEESPSIGPFLPLEIIPMIHGPENVSENGNSHVDNGIESVTKAEGRDENVYSSRKIENSLVNQKVTVKSEDSEEENILMRLKNQAKLLQSLGGEVPESVETLIKDEVNDQAENLEQDDIISQIEKEMPVDHARNFSSISKMKSETLKGLTSKSSRLQQTEKNKDIKISLVAGYSDDSDFEEETSPKKTGNAQPLFPIMSNYTGKENSDNVLHSTLKVSDEFNPAKDVSVVNLGIKGAEQKQWDFVNAGKLSNSSAEDADNADGDSRGTTDNTSQSALNGQESLESGETRTTRLDTELSRQQTFLENLEMPVKGFQRKKRIAFDVVPNKISKPQSESVTNQASRTEPSSLTFSTTGTSLDDSERHGFGFHKESKAQPDAETGDSSGEVSRDRITSNKQKTDKETSQSNKCISFVKGETTESSISTEENVKSEVDKPIVDNKQLKEMTEIVMEKIKFLSEGSQNLSAIQIMVIQLQTLVGAWEAGDLKEGYLHEWLKGTGLELGRLEQAAAPPGWDCHWDRSHKRYYYRNSVTGEAQWTYPEADVVGGTEEMDLCTTPPPPEDEGLQLIEEASNETEQKPKLDSMPLIITGDNKIIQVTKDEYKSLEAPPPPQISSPSPPPPPRIFAADLKKGKKRRGSTSERSLDSKKEKTETAGSLSDGNVSVDPPLPSSPPKNPSQPPLPPTPPHPAVIPNPPSSEPLPPGVDPKDMPYPLPAVTAVEQSVVYPGPTQQTNPIYAATISDRGIAVPIIDHRSTIIQGQLMHYPTYQHLHNQAMIAAAGSLTGQEAVQFVITDYAQVYANTQVIAKPPVKSQTESLGSALDSFYSDIASIEKTNSEQECMIQQDIETRRKEAATPPLATLPNTVITSSSHAEIEQPNASIDLAGKEKKKKKTKIGIGKKQKEMSTMVAKWQKAQQDFGDSE</sequence>
<dbReference type="AlphaFoldDB" id="A0A6J0BZ10"/>
<feature type="region of interest" description="Disordered" evidence="1">
    <location>
        <begin position="544"/>
        <end position="587"/>
    </location>
</feature>
<accession>A0A6J0BZ10</accession>
<keyword evidence="3" id="KW-1185">Reference proteome</keyword>
<dbReference type="InterPro" id="IPR036020">
    <property type="entry name" value="WW_dom_sf"/>
</dbReference>
<feature type="domain" description="WW" evidence="2">
    <location>
        <begin position="800"/>
        <end position="834"/>
    </location>
</feature>
<feature type="region of interest" description="Disordered" evidence="1">
    <location>
        <begin position="211"/>
        <end position="243"/>
    </location>
</feature>
<feature type="compositionally biased region" description="Polar residues" evidence="1">
    <location>
        <begin position="211"/>
        <end position="226"/>
    </location>
</feature>
<dbReference type="Gene3D" id="2.20.70.10">
    <property type="match status" value="2"/>
</dbReference>
<dbReference type="CDD" id="cd00201">
    <property type="entry name" value="WW"/>
    <property type="match status" value="2"/>
</dbReference>
<dbReference type="GeneID" id="107224069"/>
<feature type="region of interest" description="Disordered" evidence="1">
    <location>
        <begin position="623"/>
        <end position="700"/>
    </location>
</feature>
<feature type="compositionally biased region" description="Polar residues" evidence="1">
    <location>
        <begin position="87"/>
        <end position="119"/>
    </location>
</feature>